<dbReference type="Pfam" id="PF12167">
    <property type="entry name" value="Arm-DNA-bind_2"/>
    <property type="match status" value="1"/>
</dbReference>
<dbReference type="SUPFAM" id="SSF56349">
    <property type="entry name" value="DNA breaking-rejoining enzymes"/>
    <property type="match status" value="1"/>
</dbReference>
<dbReference type="AlphaFoldDB" id="A0A1M7LLK1"/>
<dbReference type="Pfam" id="PF00589">
    <property type="entry name" value="Phage_integrase"/>
    <property type="match status" value="1"/>
</dbReference>
<name>A0A1M7LLK1_9GAMM</name>
<sequence>MARKPVALPTGVEIRNGAIRIRFSWKRKRCSETLSYPATQAGINAASRLRDQVIQLIKLGLMTEQKYAELFPNSPNAIASVSRGFGQYAQVWLDSRTLAEGSRDNYKSVLNVWWMPYLATTPLTNLTPALMRELLVQMPWTSNAVKANAMTKISTILDGAVADQLIAVNPMLELEKPGRESKKIDPFSQAEADKIIAAFYAADHWPSRIYGAFFEFAYYTGMRLGEIAALRWEEVDTQKRVALVCRVVAKKKIVERTKTKKDRYVLLNDRAIHALEYAKAYIARRLRGDGRLEEFPYCFPPSKGQVYVHQTSDLHHQWRPTLKALGIRYRPPYNARHTYATMCLMAGMAPAFIAKQLGNSVQILLSRYARWIDGEGDWAEMSKLKLAPNLPQD</sequence>
<protein>
    <submittedName>
        <fullName evidence="5">Integrase</fullName>
    </submittedName>
</protein>
<dbReference type="GO" id="GO:0003677">
    <property type="term" value="F:DNA binding"/>
    <property type="evidence" value="ECO:0007669"/>
    <property type="project" value="UniProtKB-KW"/>
</dbReference>
<dbReference type="InterPro" id="IPR010998">
    <property type="entry name" value="Integrase_recombinase_N"/>
</dbReference>
<dbReference type="EMBL" id="FRBQ01000008">
    <property type="protein sequence ID" value="SHM79022.1"/>
    <property type="molecule type" value="Genomic_DNA"/>
</dbReference>
<dbReference type="Gene3D" id="1.10.150.130">
    <property type="match status" value="1"/>
</dbReference>
<keyword evidence="1" id="KW-0229">DNA integration</keyword>
<dbReference type="InterPro" id="IPR011010">
    <property type="entry name" value="DNA_brk_join_enz"/>
</dbReference>
<organism evidence="5 6">
    <name type="scientific">Phytopseudomonas punonensis</name>
    <dbReference type="NCBI Taxonomy" id="1220495"/>
    <lineage>
        <taxon>Bacteria</taxon>
        <taxon>Pseudomonadati</taxon>
        <taxon>Pseudomonadota</taxon>
        <taxon>Gammaproteobacteria</taxon>
        <taxon>Pseudomonadales</taxon>
        <taxon>Pseudomonadaceae</taxon>
        <taxon>Phytopseudomonas</taxon>
    </lineage>
</organism>
<gene>
    <name evidence="5" type="ORF">SAMN05216288_4302</name>
</gene>
<dbReference type="InterPro" id="IPR050090">
    <property type="entry name" value="Tyrosine_recombinase_XerCD"/>
</dbReference>
<dbReference type="RefSeq" id="WP_073267501.1">
    <property type="nucleotide sequence ID" value="NZ_FRBQ01000008.1"/>
</dbReference>
<dbReference type="CDD" id="cd01189">
    <property type="entry name" value="INT_ICEBs1_C_like"/>
    <property type="match status" value="1"/>
</dbReference>
<keyword evidence="3" id="KW-0233">DNA recombination</keyword>
<evidence type="ECO:0000313" key="6">
    <source>
        <dbReference type="Proteomes" id="UP000184305"/>
    </source>
</evidence>
<dbReference type="PANTHER" id="PTHR30349:SF36">
    <property type="entry name" value="PROPHAGE INTEGRASE INTR-RELATED"/>
    <property type="match status" value="1"/>
</dbReference>
<dbReference type="GO" id="GO:0006310">
    <property type="term" value="P:DNA recombination"/>
    <property type="evidence" value="ECO:0007669"/>
    <property type="project" value="UniProtKB-KW"/>
</dbReference>
<evidence type="ECO:0000256" key="2">
    <source>
        <dbReference type="ARBA" id="ARBA00023125"/>
    </source>
</evidence>
<keyword evidence="2" id="KW-0238">DNA-binding</keyword>
<dbReference type="Proteomes" id="UP000184305">
    <property type="component" value="Unassembled WGS sequence"/>
</dbReference>
<dbReference type="PROSITE" id="PS51898">
    <property type="entry name" value="TYR_RECOMBINASE"/>
    <property type="match status" value="1"/>
</dbReference>
<accession>A0A1M7LLK1</accession>
<dbReference type="InterPro" id="IPR022000">
    <property type="entry name" value="Min27-like_integrase_DNA_bind"/>
</dbReference>
<evidence type="ECO:0000256" key="1">
    <source>
        <dbReference type="ARBA" id="ARBA00022908"/>
    </source>
</evidence>
<dbReference type="InterPro" id="IPR002104">
    <property type="entry name" value="Integrase_catalytic"/>
</dbReference>
<evidence type="ECO:0000256" key="3">
    <source>
        <dbReference type="ARBA" id="ARBA00023172"/>
    </source>
</evidence>
<evidence type="ECO:0000313" key="5">
    <source>
        <dbReference type="EMBL" id="SHM79022.1"/>
    </source>
</evidence>
<dbReference type="Gene3D" id="1.10.443.10">
    <property type="entry name" value="Intergrase catalytic core"/>
    <property type="match status" value="1"/>
</dbReference>
<dbReference type="GO" id="GO:0015074">
    <property type="term" value="P:DNA integration"/>
    <property type="evidence" value="ECO:0007669"/>
    <property type="project" value="UniProtKB-KW"/>
</dbReference>
<evidence type="ECO:0000259" key="4">
    <source>
        <dbReference type="PROSITE" id="PS51898"/>
    </source>
</evidence>
<keyword evidence="6" id="KW-1185">Reference proteome</keyword>
<dbReference type="OrthoDB" id="5391994at2"/>
<feature type="domain" description="Tyr recombinase" evidence="4">
    <location>
        <begin position="182"/>
        <end position="382"/>
    </location>
</feature>
<dbReference type="STRING" id="1220495.SAMN05216288_4302"/>
<proteinExistence type="predicted"/>
<dbReference type="PANTHER" id="PTHR30349">
    <property type="entry name" value="PHAGE INTEGRASE-RELATED"/>
    <property type="match status" value="1"/>
</dbReference>
<reference evidence="6" key="1">
    <citation type="submission" date="2016-11" db="EMBL/GenBank/DDBJ databases">
        <authorList>
            <person name="Varghese N."/>
            <person name="Submissions S."/>
        </authorList>
    </citation>
    <scope>NUCLEOTIDE SEQUENCE [LARGE SCALE GENOMIC DNA]</scope>
    <source>
        <strain evidence="6">CECT 8089</strain>
    </source>
</reference>
<dbReference type="InterPro" id="IPR013762">
    <property type="entry name" value="Integrase-like_cat_sf"/>
</dbReference>